<sequence length="277" mass="30202">MPSSQTVSIDSRLSAALDGELNDADRTEMEALLAGNDLQARDAQETLRRGNEFGLHAFAEVLREPVPLTLVRTIKTATPPRKAVRLPQAQRPELPFKPTRRQAIIGCVMVALFAGGIGYMIGSRPQMQTFADLAMPVTSGWLEDIATHHRVFSRQTDHLVEVPASDSPHLVDWLMATTGVSFRVPDLSADKLEFLGGRLFSAAGKPVGQLVYRDEDGAIISICFARNLVGNDQNMAEQIRDDIGLIAWHRDQTDYVVTGASSDANLDSIAAKVAGRI</sequence>
<evidence type="ECO:0000313" key="2">
    <source>
        <dbReference type="EMBL" id="MQY49713.1"/>
    </source>
</evidence>
<dbReference type="RefSeq" id="WP_153359741.1">
    <property type="nucleotide sequence ID" value="NZ_JAYKOO010000001.1"/>
</dbReference>
<organism evidence="2 3">
    <name type="scientific">Endobacterium cereale</name>
    <dbReference type="NCBI Taxonomy" id="2663029"/>
    <lineage>
        <taxon>Bacteria</taxon>
        <taxon>Pseudomonadati</taxon>
        <taxon>Pseudomonadota</taxon>
        <taxon>Alphaproteobacteria</taxon>
        <taxon>Hyphomicrobiales</taxon>
        <taxon>Rhizobiaceae</taxon>
        <taxon>Endobacterium</taxon>
    </lineage>
</organism>
<evidence type="ECO:0000313" key="3">
    <source>
        <dbReference type="Proteomes" id="UP000435138"/>
    </source>
</evidence>
<keyword evidence="3" id="KW-1185">Reference proteome</keyword>
<keyword evidence="1" id="KW-0812">Transmembrane</keyword>
<feature type="transmembrane region" description="Helical" evidence="1">
    <location>
        <begin position="103"/>
        <end position="122"/>
    </location>
</feature>
<dbReference type="Proteomes" id="UP000435138">
    <property type="component" value="Unassembled WGS sequence"/>
</dbReference>
<gene>
    <name evidence="2" type="ORF">GAO09_27175</name>
</gene>
<name>A0A6A8AEG1_9HYPH</name>
<evidence type="ECO:0000256" key="1">
    <source>
        <dbReference type="SAM" id="Phobius"/>
    </source>
</evidence>
<proteinExistence type="predicted"/>
<protein>
    <submittedName>
        <fullName evidence="2">Anti-sigma factor</fullName>
    </submittedName>
</protein>
<dbReference type="EMBL" id="WIXI01000051">
    <property type="protein sequence ID" value="MQY49713.1"/>
    <property type="molecule type" value="Genomic_DNA"/>
</dbReference>
<accession>A0A6A8AEG1</accession>
<keyword evidence="1" id="KW-0472">Membrane</keyword>
<dbReference type="AlphaFoldDB" id="A0A6A8AEG1"/>
<comment type="caution">
    <text evidence="2">The sequence shown here is derived from an EMBL/GenBank/DDBJ whole genome shotgun (WGS) entry which is preliminary data.</text>
</comment>
<keyword evidence="1" id="KW-1133">Transmembrane helix</keyword>
<reference evidence="2 3" key="1">
    <citation type="submission" date="2019-11" db="EMBL/GenBank/DDBJ databases">
        <title>Genome analysis of Rhizobacterium cereale a novel genus and species isolated from maize roots in North Spain.</title>
        <authorList>
            <person name="Menendez E."/>
            <person name="Flores-Felix J.D."/>
            <person name="Ramirez-Bahena M.-H."/>
            <person name="Igual J.M."/>
            <person name="Garcia-Fraile P."/>
            <person name="Peix A."/>
            <person name="Velazquez E."/>
        </authorList>
    </citation>
    <scope>NUCLEOTIDE SEQUENCE [LARGE SCALE GENOMIC DNA]</scope>
    <source>
        <strain evidence="2 3">RZME27</strain>
    </source>
</reference>